<reference evidence="1" key="1">
    <citation type="submission" date="2018-03" db="EMBL/GenBank/DDBJ databases">
        <authorList>
            <person name="Guldener U."/>
        </authorList>
    </citation>
    <scope>NUCLEOTIDE SEQUENCE</scope>
</reference>
<dbReference type="EMBL" id="ONZP01000154">
    <property type="protein sequence ID" value="SPJ75307.1"/>
    <property type="molecule type" value="Genomic_DNA"/>
</dbReference>
<sequence>MTDIKNGVDHNFGLKTSHCAPAVEVETRIRSNDKPSPLSLEVSLLSIPYTTLTTWTSRVMQ</sequence>
<name>A0AAE8M6V3_9HYPO</name>
<protein>
    <submittedName>
        <fullName evidence="1">Uncharacterized protein</fullName>
    </submittedName>
</protein>
<evidence type="ECO:0000313" key="2">
    <source>
        <dbReference type="Proteomes" id="UP001187734"/>
    </source>
</evidence>
<organism evidence="1 2">
    <name type="scientific">Fusarium torulosum</name>
    <dbReference type="NCBI Taxonomy" id="33205"/>
    <lineage>
        <taxon>Eukaryota</taxon>
        <taxon>Fungi</taxon>
        <taxon>Dikarya</taxon>
        <taxon>Ascomycota</taxon>
        <taxon>Pezizomycotina</taxon>
        <taxon>Sordariomycetes</taxon>
        <taxon>Hypocreomycetidae</taxon>
        <taxon>Hypocreales</taxon>
        <taxon>Nectriaceae</taxon>
        <taxon>Fusarium</taxon>
    </lineage>
</organism>
<dbReference type="Proteomes" id="UP001187734">
    <property type="component" value="Unassembled WGS sequence"/>
</dbReference>
<comment type="caution">
    <text evidence="1">The sequence shown here is derived from an EMBL/GenBank/DDBJ whole genome shotgun (WGS) entry which is preliminary data.</text>
</comment>
<dbReference type="AlphaFoldDB" id="A0AAE8M6V3"/>
<evidence type="ECO:0000313" key="1">
    <source>
        <dbReference type="EMBL" id="SPJ75307.1"/>
    </source>
</evidence>
<gene>
    <name evidence="1" type="ORF">FTOL_05038</name>
</gene>
<keyword evidence="2" id="KW-1185">Reference proteome</keyword>
<accession>A0AAE8M6V3</accession>
<proteinExistence type="predicted"/>